<comment type="subcellular location">
    <subcellularLocation>
        <location evidence="1">Cell membrane</location>
        <topology evidence="1">Multi-pass membrane protein</topology>
    </subcellularLocation>
</comment>
<gene>
    <name evidence="2" type="ORF">CY34DRAFT_102843</name>
</gene>
<dbReference type="STRING" id="930992.A0A0D0ABW5"/>
<reference evidence="2 3" key="1">
    <citation type="submission" date="2014-04" db="EMBL/GenBank/DDBJ databases">
        <authorList>
            <consortium name="DOE Joint Genome Institute"/>
            <person name="Kuo A."/>
            <person name="Ruytinx J."/>
            <person name="Rineau F."/>
            <person name="Colpaert J."/>
            <person name="Kohler A."/>
            <person name="Nagy L.G."/>
            <person name="Floudas D."/>
            <person name="Copeland A."/>
            <person name="Barry K.W."/>
            <person name="Cichocki N."/>
            <person name="Veneault-Fourrey C."/>
            <person name="LaButti K."/>
            <person name="Lindquist E.A."/>
            <person name="Lipzen A."/>
            <person name="Lundell T."/>
            <person name="Morin E."/>
            <person name="Murat C."/>
            <person name="Sun H."/>
            <person name="Tunlid A."/>
            <person name="Henrissat B."/>
            <person name="Grigoriev I.V."/>
            <person name="Hibbett D.S."/>
            <person name="Martin F."/>
            <person name="Nordberg H.P."/>
            <person name="Cantor M.N."/>
            <person name="Hua S.X."/>
        </authorList>
    </citation>
    <scope>NUCLEOTIDE SEQUENCE [LARGE SCALE GENOMIC DNA]</scope>
    <source>
        <strain evidence="2 3">UH-Slu-Lm8-n1</strain>
    </source>
</reference>
<comment type="catalytic activity">
    <reaction evidence="1">
        <text>[(1-&gt;4)-N-acetyl-beta-D-glucosaminyl](n) + UDP-N-acetyl-alpha-D-glucosamine = [(1-&gt;4)-N-acetyl-beta-D-glucosaminyl](n+1) + UDP + H(+)</text>
        <dbReference type="Rhea" id="RHEA:16637"/>
        <dbReference type="Rhea" id="RHEA-COMP:9593"/>
        <dbReference type="Rhea" id="RHEA-COMP:9595"/>
        <dbReference type="ChEBI" id="CHEBI:15378"/>
        <dbReference type="ChEBI" id="CHEBI:17029"/>
        <dbReference type="ChEBI" id="CHEBI:57705"/>
        <dbReference type="ChEBI" id="CHEBI:58223"/>
        <dbReference type="EC" id="2.4.1.16"/>
    </reaction>
</comment>
<organism evidence="2 3">
    <name type="scientific">Suillus luteus UH-Slu-Lm8-n1</name>
    <dbReference type="NCBI Taxonomy" id="930992"/>
    <lineage>
        <taxon>Eukaryota</taxon>
        <taxon>Fungi</taxon>
        <taxon>Dikarya</taxon>
        <taxon>Basidiomycota</taxon>
        <taxon>Agaricomycotina</taxon>
        <taxon>Agaricomycetes</taxon>
        <taxon>Agaricomycetidae</taxon>
        <taxon>Boletales</taxon>
        <taxon>Suillineae</taxon>
        <taxon>Suillaceae</taxon>
        <taxon>Suillus</taxon>
    </lineage>
</organism>
<name>A0A0D0ABW5_9AGAM</name>
<dbReference type="OrthoDB" id="26569at2759"/>
<evidence type="ECO:0000313" key="3">
    <source>
        <dbReference type="Proteomes" id="UP000054485"/>
    </source>
</evidence>
<dbReference type="EC" id="2.4.1.16" evidence="1"/>
<keyword evidence="1" id="KW-0472">Membrane</keyword>
<dbReference type="GO" id="GO:0071555">
    <property type="term" value="P:cell wall organization"/>
    <property type="evidence" value="ECO:0007669"/>
    <property type="project" value="UniProtKB-KW"/>
</dbReference>
<dbReference type="AlphaFoldDB" id="A0A0D0ABW5"/>
<accession>A0A0D0ABW5</accession>
<dbReference type="HOGENOM" id="CLU_172243_0_0_1"/>
<dbReference type="Proteomes" id="UP000054485">
    <property type="component" value="Unassembled WGS sequence"/>
</dbReference>
<evidence type="ECO:0000313" key="2">
    <source>
        <dbReference type="EMBL" id="KIK31747.1"/>
    </source>
</evidence>
<evidence type="ECO:0000256" key="1">
    <source>
        <dbReference type="RuleBase" id="RU366040"/>
    </source>
</evidence>
<keyword evidence="1" id="KW-0961">Cell wall biogenesis/degradation</keyword>
<keyword evidence="3" id="KW-1185">Reference proteome</keyword>
<keyword evidence="1 2" id="KW-0808">Transferase</keyword>
<proteinExistence type="inferred from homology"/>
<dbReference type="InParanoid" id="A0A0D0ABW5"/>
<keyword evidence="1" id="KW-0328">Glycosyltransferase</keyword>
<sequence length="82" mass="9360">MYNEDEVLFVKTMNAVIKNIAHLCGRSRSRTWDPEGWKKVVVCIVSDGRSKVNKRTLEMRCYQEGIAKDSVAGKDVTAHIFE</sequence>
<reference evidence="3" key="2">
    <citation type="submission" date="2015-01" db="EMBL/GenBank/DDBJ databases">
        <title>Evolutionary Origins and Diversification of the Mycorrhizal Mutualists.</title>
        <authorList>
            <consortium name="DOE Joint Genome Institute"/>
            <consortium name="Mycorrhizal Genomics Consortium"/>
            <person name="Kohler A."/>
            <person name="Kuo A."/>
            <person name="Nagy L.G."/>
            <person name="Floudas D."/>
            <person name="Copeland A."/>
            <person name="Barry K.W."/>
            <person name="Cichocki N."/>
            <person name="Veneault-Fourrey C."/>
            <person name="LaButti K."/>
            <person name="Lindquist E.A."/>
            <person name="Lipzen A."/>
            <person name="Lundell T."/>
            <person name="Morin E."/>
            <person name="Murat C."/>
            <person name="Riley R."/>
            <person name="Ohm R."/>
            <person name="Sun H."/>
            <person name="Tunlid A."/>
            <person name="Henrissat B."/>
            <person name="Grigoriev I.V."/>
            <person name="Hibbett D.S."/>
            <person name="Martin F."/>
        </authorList>
    </citation>
    <scope>NUCLEOTIDE SEQUENCE [LARGE SCALE GENOMIC DNA]</scope>
    <source>
        <strain evidence="3">UH-Slu-Lm8-n1</strain>
    </source>
</reference>
<comment type="similarity">
    <text evidence="1">Belongs to the chitin synthase family.</text>
</comment>
<dbReference type="GO" id="GO:0005886">
    <property type="term" value="C:plasma membrane"/>
    <property type="evidence" value="ECO:0007669"/>
    <property type="project" value="UniProtKB-SubCell"/>
</dbReference>
<protein>
    <recommendedName>
        <fullName evidence="1">Chitin synthase</fullName>
        <ecNumber evidence="1">2.4.1.16</ecNumber>
    </recommendedName>
</protein>
<keyword evidence="1" id="KW-1003">Cell membrane</keyword>
<dbReference type="GO" id="GO:0006031">
    <property type="term" value="P:chitin biosynthetic process"/>
    <property type="evidence" value="ECO:0007669"/>
    <property type="project" value="UniProtKB-UniRule"/>
</dbReference>
<dbReference type="Pfam" id="PF01644">
    <property type="entry name" value="Chitin_synth_1"/>
    <property type="match status" value="1"/>
</dbReference>
<comment type="function">
    <text evidence="1">Polymerizes chitin, a structural polymer of the cell wall and septum, by transferring the sugar moiety of UDP-GlcNAc to the non-reducing end of the growing chitin polymer.</text>
</comment>
<dbReference type="EMBL" id="KN836687">
    <property type="protein sequence ID" value="KIK31747.1"/>
    <property type="molecule type" value="Genomic_DNA"/>
</dbReference>
<dbReference type="GO" id="GO:0004100">
    <property type="term" value="F:chitin synthase activity"/>
    <property type="evidence" value="ECO:0007669"/>
    <property type="project" value="UniProtKB-UniRule"/>
</dbReference>